<dbReference type="SUPFAM" id="SSF57414">
    <property type="entry name" value="Hairpin loop containing domain-like"/>
    <property type="match status" value="1"/>
</dbReference>
<comment type="caution">
    <text evidence="4">The sequence shown here is derived from an EMBL/GenBank/DDBJ whole genome shotgun (WGS) entry which is preliminary data.</text>
</comment>
<name>A0A395TBU9_9HYPO</name>
<feature type="region of interest" description="Disordered" evidence="1">
    <location>
        <begin position="606"/>
        <end position="627"/>
    </location>
</feature>
<evidence type="ECO:0000313" key="4">
    <source>
        <dbReference type="EMBL" id="RGP81822.1"/>
    </source>
</evidence>
<proteinExistence type="predicted"/>
<organism evidence="4 5">
    <name type="scientific">Fusarium longipes</name>
    <dbReference type="NCBI Taxonomy" id="694270"/>
    <lineage>
        <taxon>Eukaryota</taxon>
        <taxon>Fungi</taxon>
        <taxon>Dikarya</taxon>
        <taxon>Ascomycota</taxon>
        <taxon>Pezizomycotina</taxon>
        <taxon>Sordariomycetes</taxon>
        <taxon>Hypocreomycetidae</taxon>
        <taxon>Hypocreales</taxon>
        <taxon>Nectriaceae</taxon>
        <taxon>Fusarium</taxon>
    </lineage>
</organism>
<reference evidence="4 5" key="1">
    <citation type="journal article" date="2018" name="PLoS Pathog.">
        <title>Evolution of structural diversity of trichothecenes, a family of toxins produced by plant pathogenic and entomopathogenic fungi.</title>
        <authorList>
            <person name="Proctor R.H."/>
            <person name="McCormick S.P."/>
            <person name="Kim H.S."/>
            <person name="Cardoza R.E."/>
            <person name="Stanley A.M."/>
            <person name="Lindo L."/>
            <person name="Kelly A."/>
            <person name="Brown D.W."/>
            <person name="Lee T."/>
            <person name="Vaughan M.M."/>
            <person name="Alexander N.J."/>
            <person name="Busman M."/>
            <person name="Gutierrez S."/>
        </authorList>
    </citation>
    <scope>NUCLEOTIDE SEQUENCE [LARGE SCALE GENOMIC DNA]</scope>
    <source>
        <strain evidence="4 5">NRRL 20695</strain>
    </source>
</reference>
<dbReference type="OrthoDB" id="2019572at2759"/>
<gene>
    <name evidence="4" type="ORF">FLONG3_17</name>
</gene>
<feature type="compositionally biased region" description="Low complexity" evidence="1">
    <location>
        <begin position="406"/>
        <end position="419"/>
    </location>
</feature>
<feature type="compositionally biased region" description="Low complexity" evidence="1">
    <location>
        <begin position="509"/>
        <end position="525"/>
    </location>
</feature>
<protein>
    <recommendedName>
        <fullName evidence="3">Apple domain-containing protein</fullName>
    </recommendedName>
</protein>
<feature type="chain" id="PRO_5017371617" description="Apple domain-containing protein" evidence="2">
    <location>
        <begin position="21"/>
        <end position="661"/>
    </location>
</feature>
<dbReference type="InterPro" id="IPR003609">
    <property type="entry name" value="Pan_app"/>
</dbReference>
<evidence type="ECO:0000256" key="2">
    <source>
        <dbReference type="SAM" id="SignalP"/>
    </source>
</evidence>
<dbReference type="Proteomes" id="UP000266234">
    <property type="component" value="Unassembled WGS sequence"/>
</dbReference>
<keyword evidence="5" id="KW-1185">Reference proteome</keyword>
<dbReference type="AlphaFoldDB" id="A0A395TBU9"/>
<feature type="compositionally biased region" description="Basic and acidic residues" evidence="1">
    <location>
        <begin position="612"/>
        <end position="624"/>
    </location>
</feature>
<dbReference type="Pfam" id="PF00024">
    <property type="entry name" value="PAN_1"/>
    <property type="match status" value="1"/>
</dbReference>
<evidence type="ECO:0000256" key="1">
    <source>
        <dbReference type="SAM" id="MobiDB-lite"/>
    </source>
</evidence>
<accession>A0A395TBU9</accession>
<sequence>MRLQRSLAVLWASLLASCLGITIGPQTGGLGMARILFNGSQDVLSSSSGYSGDPSAIRPFTNGPFGMEKGIILSTGSLTSPFGPGDMCPSSYTTDMYDEYTTTYCGANSYNGAIFLLNVLPTKATTFLVDIIIASCDLASADKVFVFANGVNYAKDENGIALDSSSKYLNEPWGIPAPNGDTAFTMSSPPLRFSIPLPKSYVELKIAVCDRLDGYGDTAVMIKIRPCNDCSQTFKVDYDTTSITSTTTYEAVSTVTQPASGTVRGTISYITYVTPTAASTTLSAPDSSSSTSSATFTSLAPVSCYQMTNPYRLPSGSQFEVNCNSYSTDGDQIGSTLDAIDLSQCIDLCVDTTNCKAALFDRSQSLCYLMDGSDGPVLNNLYDMAVLLSSAPSAATSSTSSDALSTMISSEVTTTTPSSTSPPTPLSCREMAGSIYTGPHENKFTLTCDTVSVGESIYRRAEEDSMEGCVAMCDSDNRCLAVNFYPYPDSECHLVESFATLLSESESSVSSSSEHLSESTSEASTRPAESPSSLESTADIVTAITGSTNTITDTKLSTTDTSDVKSATTDTPVFETSTLTTLASTTGSTATSSDLSQISQPLITVQSTGSTVERDRPDNNDSRVEQQQSVFHPDTIRWLIHDDIRGFDFTFHIISSNLKQC</sequence>
<feature type="domain" description="Apple" evidence="3">
    <location>
        <begin position="323"/>
        <end position="386"/>
    </location>
</feature>
<dbReference type="EMBL" id="PXOG01000001">
    <property type="protein sequence ID" value="RGP81822.1"/>
    <property type="molecule type" value="Genomic_DNA"/>
</dbReference>
<feature type="region of interest" description="Disordered" evidence="1">
    <location>
        <begin position="406"/>
        <end position="426"/>
    </location>
</feature>
<evidence type="ECO:0000313" key="5">
    <source>
        <dbReference type="Proteomes" id="UP000266234"/>
    </source>
</evidence>
<keyword evidence="2" id="KW-0732">Signal</keyword>
<feature type="signal peptide" evidence="2">
    <location>
        <begin position="1"/>
        <end position="20"/>
    </location>
</feature>
<dbReference type="PROSITE" id="PS50948">
    <property type="entry name" value="PAN"/>
    <property type="match status" value="1"/>
</dbReference>
<feature type="region of interest" description="Disordered" evidence="1">
    <location>
        <begin position="509"/>
        <end position="536"/>
    </location>
</feature>
<dbReference type="STRING" id="694270.A0A395TBU9"/>
<evidence type="ECO:0000259" key="3">
    <source>
        <dbReference type="PROSITE" id="PS50948"/>
    </source>
</evidence>
<dbReference type="Gene3D" id="3.50.4.10">
    <property type="entry name" value="Hepatocyte Growth Factor"/>
    <property type="match status" value="1"/>
</dbReference>
<dbReference type="SMART" id="SM00473">
    <property type="entry name" value="PAN_AP"/>
    <property type="match status" value="2"/>
</dbReference>
<dbReference type="Pfam" id="PF14295">
    <property type="entry name" value="PAN_4"/>
    <property type="match status" value="1"/>
</dbReference>
<dbReference type="PROSITE" id="PS51257">
    <property type="entry name" value="PROKAR_LIPOPROTEIN"/>
    <property type="match status" value="1"/>
</dbReference>